<dbReference type="Gene3D" id="3.30.559.30">
    <property type="entry name" value="Nonribosomal peptide synthetase, condensation domain"/>
    <property type="match status" value="1"/>
</dbReference>
<dbReference type="PROSITE" id="PS00012">
    <property type="entry name" value="PHOSPHOPANTETHEINE"/>
    <property type="match status" value="1"/>
</dbReference>
<sequence>MVSTSNDNATARPTGTTRRPGRTDPPMLDRDLSRRAAPADEVLAAAWCSSLGVPEARPGDNFFELGGDSITAIKLVAKLRAGGLALRLQDVLDHPTFADLASALDGRAVEVEAVKPAVAVPSTTADGSEPTGAVRRVPLVPVQARFLEDDRLAPDYHNTDAVLELPAGVTVAQVSDALSVLVRRHGVLAVRFDGTGAERTQEFGHPFDPATVLEVHEASPEDAETIERIGTVAQEGLSLADGRVFAARILTHDGTPWALALILHHLVGDMLSWSVIASELGYLLSGDAAALPPATAYADWAAYLADRTAAGAFDEHLAYWRARPWSAATGMRTLTEHPDRRLGGLRRHRSSVELGDAAAFRRLTVELGGNAIVVGAVNYALNAVYRARTTIVDVVVNGRDQILDGPDLSRTVGMLAEFAPVVTELGEATDPVAIVRATAAQMRAVPAPFIAFGALRELAAEPQVRQELRGLPAADIYVNYRGAPLGGETPGALNGLGYSLGPFQSPKEQQAYPVRLMVDLDGTVIKSLWKYSATELDEAEMEAVIEAFNRAIRELVAHC</sequence>
<keyword evidence="7" id="KW-1185">Reference proteome</keyword>
<evidence type="ECO:0000259" key="5">
    <source>
        <dbReference type="PROSITE" id="PS50075"/>
    </source>
</evidence>
<dbReference type="PROSITE" id="PS50075">
    <property type="entry name" value="CARRIER"/>
    <property type="match status" value="1"/>
</dbReference>
<dbReference type="SUPFAM" id="SSF47336">
    <property type="entry name" value="ACP-like"/>
    <property type="match status" value="1"/>
</dbReference>
<feature type="region of interest" description="Disordered" evidence="4">
    <location>
        <begin position="1"/>
        <end position="30"/>
    </location>
</feature>
<dbReference type="GO" id="GO:0044550">
    <property type="term" value="P:secondary metabolite biosynthetic process"/>
    <property type="evidence" value="ECO:0007669"/>
    <property type="project" value="TreeGrafter"/>
</dbReference>
<evidence type="ECO:0000256" key="2">
    <source>
        <dbReference type="ARBA" id="ARBA00022450"/>
    </source>
</evidence>
<dbReference type="Gene3D" id="1.10.1200.10">
    <property type="entry name" value="ACP-like"/>
    <property type="match status" value="1"/>
</dbReference>
<proteinExistence type="predicted"/>
<dbReference type="Pfam" id="PF00668">
    <property type="entry name" value="Condensation"/>
    <property type="match status" value="1"/>
</dbReference>
<dbReference type="SMART" id="SM00823">
    <property type="entry name" value="PKS_PP"/>
    <property type="match status" value="1"/>
</dbReference>
<evidence type="ECO:0000256" key="3">
    <source>
        <dbReference type="ARBA" id="ARBA00022553"/>
    </source>
</evidence>
<dbReference type="Pfam" id="PF00550">
    <property type="entry name" value="PP-binding"/>
    <property type="match status" value="1"/>
</dbReference>
<dbReference type="GO" id="GO:0043041">
    <property type="term" value="P:amino acid activation for nonribosomal peptide biosynthetic process"/>
    <property type="evidence" value="ECO:0007669"/>
    <property type="project" value="TreeGrafter"/>
</dbReference>
<protein>
    <recommendedName>
        <fullName evidence="5">Carrier domain-containing protein</fullName>
    </recommendedName>
</protein>
<feature type="domain" description="Carrier" evidence="5">
    <location>
        <begin position="34"/>
        <end position="108"/>
    </location>
</feature>
<dbReference type="PANTHER" id="PTHR45527">
    <property type="entry name" value="NONRIBOSOMAL PEPTIDE SYNTHETASE"/>
    <property type="match status" value="1"/>
</dbReference>
<dbReference type="PANTHER" id="PTHR45527:SF1">
    <property type="entry name" value="FATTY ACID SYNTHASE"/>
    <property type="match status" value="1"/>
</dbReference>
<dbReference type="InterPro" id="IPR006162">
    <property type="entry name" value="Ppantetheine_attach_site"/>
</dbReference>
<dbReference type="AlphaFoldDB" id="A0A2X0KD29"/>
<dbReference type="EMBL" id="QKYN01000051">
    <property type="protein sequence ID" value="RAG85119.1"/>
    <property type="molecule type" value="Genomic_DNA"/>
</dbReference>
<name>A0A2X0KD29_9ACTN</name>
<evidence type="ECO:0000256" key="1">
    <source>
        <dbReference type="ARBA" id="ARBA00001957"/>
    </source>
</evidence>
<dbReference type="InterPro" id="IPR036736">
    <property type="entry name" value="ACP-like_sf"/>
</dbReference>
<evidence type="ECO:0000313" key="6">
    <source>
        <dbReference type="EMBL" id="RAG85119.1"/>
    </source>
</evidence>
<dbReference type="GO" id="GO:0017000">
    <property type="term" value="P:antibiotic biosynthetic process"/>
    <property type="evidence" value="ECO:0007669"/>
    <property type="project" value="UniProtKB-ARBA"/>
</dbReference>
<keyword evidence="2" id="KW-0596">Phosphopantetheine</keyword>
<gene>
    <name evidence="6" type="ORF">DN069_13400</name>
</gene>
<dbReference type="GO" id="GO:0031177">
    <property type="term" value="F:phosphopantetheine binding"/>
    <property type="evidence" value="ECO:0007669"/>
    <property type="project" value="InterPro"/>
</dbReference>
<feature type="compositionally biased region" description="Polar residues" evidence="4">
    <location>
        <begin position="1"/>
        <end position="11"/>
    </location>
</feature>
<dbReference type="InterPro" id="IPR001242">
    <property type="entry name" value="Condensation_dom"/>
</dbReference>
<dbReference type="Proteomes" id="UP000248889">
    <property type="component" value="Unassembled WGS sequence"/>
</dbReference>
<dbReference type="GO" id="GO:0008610">
    <property type="term" value="P:lipid biosynthetic process"/>
    <property type="evidence" value="ECO:0007669"/>
    <property type="project" value="UniProtKB-ARBA"/>
</dbReference>
<evidence type="ECO:0000256" key="4">
    <source>
        <dbReference type="SAM" id="MobiDB-lite"/>
    </source>
</evidence>
<comment type="cofactor">
    <cofactor evidence="1">
        <name>pantetheine 4'-phosphate</name>
        <dbReference type="ChEBI" id="CHEBI:47942"/>
    </cofactor>
</comment>
<reference evidence="6 7" key="1">
    <citation type="submission" date="2018-06" db="EMBL/GenBank/DDBJ databases">
        <title>Streptacidiphilus pinicola sp. nov., isolated from pine grove soil.</title>
        <authorList>
            <person name="Roh S.G."/>
            <person name="Park S."/>
            <person name="Kim M.-K."/>
            <person name="Yun B.-R."/>
            <person name="Park J."/>
            <person name="Kim M.J."/>
            <person name="Kim Y.S."/>
            <person name="Kim S.B."/>
        </authorList>
    </citation>
    <scope>NUCLEOTIDE SEQUENCE [LARGE SCALE GENOMIC DNA]</scope>
    <source>
        <strain evidence="6 7">MMS16-CNU450</strain>
    </source>
</reference>
<organism evidence="6 7">
    <name type="scientific">Streptacidiphilus pinicola</name>
    <dbReference type="NCBI Taxonomy" id="2219663"/>
    <lineage>
        <taxon>Bacteria</taxon>
        <taxon>Bacillati</taxon>
        <taxon>Actinomycetota</taxon>
        <taxon>Actinomycetes</taxon>
        <taxon>Kitasatosporales</taxon>
        <taxon>Streptomycetaceae</taxon>
        <taxon>Streptacidiphilus</taxon>
    </lineage>
</organism>
<dbReference type="InterPro" id="IPR023213">
    <property type="entry name" value="CAT-like_dom_sf"/>
</dbReference>
<dbReference type="GO" id="GO:0005737">
    <property type="term" value="C:cytoplasm"/>
    <property type="evidence" value="ECO:0007669"/>
    <property type="project" value="TreeGrafter"/>
</dbReference>
<dbReference type="InterPro" id="IPR020806">
    <property type="entry name" value="PKS_PP-bd"/>
</dbReference>
<dbReference type="InterPro" id="IPR009081">
    <property type="entry name" value="PP-bd_ACP"/>
</dbReference>
<evidence type="ECO:0000313" key="7">
    <source>
        <dbReference type="Proteomes" id="UP000248889"/>
    </source>
</evidence>
<keyword evidence="3" id="KW-0597">Phosphoprotein</keyword>
<comment type="caution">
    <text evidence="6">The sequence shown here is derived from an EMBL/GenBank/DDBJ whole genome shotgun (WGS) entry which is preliminary data.</text>
</comment>
<dbReference type="SUPFAM" id="SSF52777">
    <property type="entry name" value="CoA-dependent acyltransferases"/>
    <property type="match status" value="2"/>
</dbReference>
<dbReference type="Gene3D" id="3.30.559.10">
    <property type="entry name" value="Chloramphenicol acetyltransferase-like domain"/>
    <property type="match status" value="1"/>
</dbReference>
<accession>A0A2X0KD29</accession>
<dbReference type="GO" id="GO:0003824">
    <property type="term" value="F:catalytic activity"/>
    <property type="evidence" value="ECO:0007669"/>
    <property type="project" value="InterPro"/>
</dbReference>
<dbReference type="OrthoDB" id="2472181at2"/>